<organism evidence="2">
    <name type="scientific">Candidatus Thiocaldithrix dubininis</name>
    <dbReference type="NCBI Taxonomy" id="3080823"/>
    <lineage>
        <taxon>Bacteria</taxon>
        <taxon>Pseudomonadati</taxon>
        <taxon>Pseudomonadota</taxon>
        <taxon>Gammaproteobacteria</taxon>
        <taxon>Thiotrichales</taxon>
        <taxon>Thiotrichaceae</taxon>
        <taxon>Candidatus Thiocaldithrix</taxon>
    </lineage>
</organism>
<keyword evidence="1" id="KW-0812">Transmembrane</keyword>
<dbReference type="PROSITE" id="PS51257">
    <property type="entry name" value="PROKAR_LIPOPROTEIN"/>
    <property type="match status" value="1"/>
</dbReference>
<reference evidence="2" key="1">
    <citation type="journal article" date="2023" name="Int. J. Mol. Sci.">
        <title>Metagenomics Revealed a New Genus 'Candidatus Thiocaldithrix dubininis' gen. nov., sp. nov. and a New Species 'Candidatus Thiothrix putei' sp. nov. in the Family Thiotrichaceae, Some Members of Which Have Traits of Both Na+- and H+-Motive Energetics.</title>
        <authorList>
            <person name="Ravin N.V."/>
            <person name="Muntyan M.S."/>
            <person name="Smolyakov D.D."/>
            <person name="Rudenko T.S."/>
            <person name="Beletsky A.V."/>
            <person name="Mardanov A.V."/>
            <person name="Grabovich M.Y."/>
        </authorList>
    </citation>
    <scope>NUCLEOTIDE SEQUENCE</scope>
    <source>
        <strain evidence="2">GKL-01</strain>
    </source>
</reference>
<dbReference type="KEGG" id="tdu:QJT80_14315"/>
<gene>
    <name evidence="2" type="ORF">QJT80_14315</name>
</gene>
<evidence type="ECO:0000256" key="1">
    <source>
        <dbReference type="SAM" id="Phobius"/>
    </source>
</evidence>
<keyword evidence="1" id="KW-1133">Transmembrane helix</keyword>
<protein>
    <submittedName>
        <fullName evidence="2">Uncharacterized protein</fullName>
    </submittedName>
</protein>
<sequence length="66" mass="7253">MNLMDDKTRVAVLVLIAAIVISSIGSIAIAFACGYVMATVVNSPSFDKLAVQQRFTRFLQAFREDK</sequence>
<dbReference type="EMBL" id="CP124755">
    <property type="protein sequence ID" value="WGZ90646.1"/>
    <property type="molecule type" value="Genomic_DNA"/>
</dbReference>
<name>A0AA95KF38_9GAMM</name>
<feature type="transmembrane region" description="Helical" evidence="1">
    <location>
        <begin position="12"/>
        <end position="38"/>
    </location>
</feature>
<evidence type="ECO:0000313" key="2">
    <source>
        <dbReference type="EMBL" id="WGZ90646.1"/>
    </source>
</evidence>
<dbReference type="AlphaFoldDB" id="A0AA95KF38"/>
<reference evidence="2" key="2">
    <citation type="submission" date="2023-04" db="EMBL/GenBank/DDBJ databases">
        <authorList>
            <person name="Beletskiy A.V."/>
            <person name="Mardanov A.V."/>
            <person name="Ravin N.V."/>
        </authorList>
    </citation>
    <scope>NUCLEOTIDE SEQUENCE</scope>
    <source>
        <strain evidence="2">GKL-01</strain>
    </source>
</reference>
<dbReference type="Proteomes" id="UP001300672">
    <property type="component" value="Chromosome"/>
</dbReference>
<keyword evidence="1" id="KW-0472">Membrane</keyword>
<proteinExistence type="predicted"/>
<accession>A0AA95KF38</accession>